<reference evidence="1 2" key="1">
    <citation type="journal article" date="2015" name="Stand. Genomic Sci.">
        <title>Genomic Encyclopedia of Bacterial and Archaeal Type Strains, Phase III: the genomes of soil and plant-associated and newly described type strains.</title>
        <authorList>
            <person name="Whitman W.B."/>
            <person name="Woyke T."/>
            <person name="Klenk H.P."/>
            <person name="Zhou Y."/>
            <person name="Lilburn T.G."/>
            <person name="Beck B.J."/>
            <person name="De Vos P."/>
            <person name="Vandamme P."/>
            <person name="Eisen J.A."/>
            <person name="Garrity G."/>
            <person name="Hugenholtz P."/>
            <person name="Kyrpides N.C."/>
        </authorList>
    </citation>
    <scope>NUCLEOTIDE SEQUENCE [LARGE SCALE GENOMIC DNA]</scope>
    <source>
        <strain evidence="1 2">CGMCC 1.10822</strain>
    </source>
</reference>
<sequence>MAGRFTADLRRFVARANGNADAVVRKVVLDLGTAIIERTPVGDPLTWKHPAPAGYAGGRARGSWNYGFGNVPPPAQQVDESGGASMARVVSGVAGNDARGLHYIINSVPYIRRLEYDAWSTQAPAGMVRITIEEFQHFVEQACREVNR</sequence>
<proteinExistence type="predicted"/>
<comment type="caution">
    <text evidence="1">The sequence shown here is derived from an EMBL/GenBank/DDBJ whole genome shotgun (WGS) entry which is preliminary data.</text>
</comment>
<name>A0A562RJ01_9BURK</name>
<dbReference type="Proteomes" id="UP000318431">
    <property type="component" value="Unassembled WGS sequence"/>
</dbReference>
<protein>
    <recommendedName>
        <fullName evidence="3">HK97 gp10 family phage protein</fullName>
    </recommendedName>
</protein>
<evidence type="ECO:0008006" key="3">
    <source>
        <dbReference type="Google" id="ProtNLM"/>
    </source>
</evidence>
<dbReference type="AlphaFoldDB" id="A0A562RJ01"/>
<organism evidence="1 2">
    <name type="scientific">Pseudoduganella lurida</name>
    <dbReference type="NCBI Taxonomy" id="1036180"/>
    <lineage>
        <taxon>Bacteria</taxon>
        <taxon>Pseudomonadati</taxon>
        <taxon>Pseudomonadota</taxon>
        <taxon>Betaproteobacteria</taxon>
        <taxon>Burkholderiales</taxon>
        <taxon>Oxalobacteraceae</taxon>
        <taxon>Telluria group</taxon>
        <taxon>Pseudoduganella</taxon>
    </lineage>
</organism>
<dbReference type="EMBL" id="VLLB01000001">
    <property type="protein sequence ID" value="TWI69057.1"/>
    <property type="molecule type" value="Genomic_DNA"/>
</dbReference>
<dbReference type="OrthoDB" id="6650149at2"/>
<evidence type="ECO:0000313" key="1">
    <source>
        <dbReference type="EMBL" id="TWI69057.1"/>
    </source>
</evidence>
<dbReference type="RefSeq" id="WP_145646770.1">
    <property type="nucleotide sequence ID" value="NZ_VLLB01000001.1"/>
</dbReference>
<gene>
    <name evidence="1" type="ORF">IP91_00122</name>
</gene>
<keyword evidence="2" id="KW-1185">Reference proteome</keyword>
<accession>A0A562RJ01</accession>
<evidence type="ECO:0000313" key="2">
    <source>
        <dbReference type="Proteomes" id="UP000318431"/>
    </source>
</evidence>